<feature type="transmembrane region" description="Helical" evidence="2">
    <location>
        <begin position="84"/>
        <end position="103"/>
    </location>
</feature>
<keyword evidence="2" id="KW-1133">Transmembrane helix</keyword>
<reference evidence="3 4" key="1">
    <citation type="journal article" date="2005" name="Nature">
        <title>The map-based sequence of the rice genome.</title>
        <authorList>
            <consortium name="International rice genome sequencing project (IRGSP)"/>
            <person name="Matsumoto T."/>
            <person name="Wu J."/>
            <person name="Kanamori H."/>
            <person name="Katayose Y."/>
            <person name="Fujisawa M."/>
            <person name="Namiki N."/>
            <person name="Mizuno H."/>
            <person name="Yamamoto K."/>
            <person name="Antonio B.A."/>
            <person name="Baba T."/>
            <person name="Sakata K."/>
            <person name="Nagamura Y."/>
            <person name="Aoki H."/>
            <person name="Arikawa K."/>
            <person name="Arita K."/>
            <person name="Bito T."/>
            <person name="Chiden Y."/>
            <person name="Fujitsuka N."/>
            <person name="Fukunaka R."/>
            <person name="Hamada M."/>
            <person name="Harada C."/>
            <person name="Hayashi A."/>
            <person name="Hijishita S."/>
            <person name="Honda M."/>
            <person name="Hosokawa S."/>
            <person name="Ichikawa Y."/>
            <person name="Idonuma A."/>
            <person name="Iijima M."/>
            <person name="Ikeda M."/>
            <person name="Ikeno M."/>
            <person name="Ito K."/>
            <person name="Ito S."/>
            <person name="Ito T."/>
            <person name="Ito Y."/>
            <person name="Ito Y."/>
            <person name="Iwabuchi A."/>
            <person name="Kamiya K."/>
            <person name="Karasawa W."/>
            <person name="Kurita K."/>
            <person name="Katagiri S."/>
            <person name="Kikuta A."/>
            <person name="Kobayashi H."/>
            <person name="Kobayashi N."/>
            <person name="Machita K."/>
            <person name="Maehara T."/>
            <person name="Masukawa M."/>
            <person name="Mizubayashi T."/>
            <person name="Mukai Y."/>
            <person name="Nagasaki H."/>
            <person name="Nagata Y."/>
            <person name="Naito S."/>
            <person name="Nakashima M."/>
            <person name="Nakama Y."/>
            <person name="Nakamichi Y."/>
            <person name="Nakamura M."/>
            <person name="Meguro A."/>
            <person name="Negishi M."/>
            <person name="Ohta I."/>
            <person name="Ohta T."/>
            <person name="Okamoto M."/>
            <person name="Ono N."/>
            <person name="Saji S."/>
            <person name="Sakaguchi M."/>
            <person name="Sakai K."/>
            <person name="Shibata M."/>
            <person name="Shimokawa T."/>
            <person name="Song J."/>
            <person name="Takazaki Y."/>
            <person name="Terasawa K."/>
            <person name="Tsugane M."/>
            <person name="Tsuji K."/>
            <person name="Ueda S."/>
            <person name="Waki K."/>
            <person name="Yamagata H."/>
            <person name="Yamamoto M."/>
            <person name="Yamamoto S."/>
            <person name="Yamane H."/>
            <person name="Yoshiki S."/>
            <person name="Yoshihara R."/>
            <person name="Yukawa K."/>
            <person name="Zhong H."/>
            <person name="Yano M."/>
            <person name="Yuan Q."/>
            <person name="Ouyang S."/>
            <person name="Liu J."/>
            <person name="Jones K.M."/>
            <person name="Gansberger K."/>
            <person name="Moffat K."/>
            <person name="Hill J."/>
            <person name="Bera J."/>
            <person name="Fadrosh D."/>
            <person name="Jin S."/>
            <person name="Johri S."/>
            <person name="Kim M."/>
            <person name="Overton L."/>
            <person name="Reardon M."/>
            <person name="Tsitrin T."/>
            <person name="Vuong H."/>
            <person name="Weaver B."/>
            <person name="Ciecko A."/>
            <person name="Tallon L."/>
            <person name="Jackson J."/>
            <person name="Pai G."/>
            <person name="Aken S.V."/>
            <person name="Utterback T."/>
            <person name="Reidmuller S."/>
            <person name="Feldblyum T."/>
            <person name="Hsiao J."/>
            <person name="Zismann V."/>
            <person name="Iobst S."/>
            <person name="de Vazeille A.R."/>
            <person name="Buell C.R."/>
            <person name="Ying K."/>
            <person name="Li Y."/>
            <person name="Lu T."/>
            <person name="Huang Y."/>
            <person name="Zhao Q."/>
            <person name="Feng Q."/>
            <person name="Zhang L."/>
            <person name="Zhu J."/>
            <person name="Weng Q."/>
            <person name="Mu J."/>
            <person name="Lu Y."/>
            <person name="Fan D."/>
            <person name="Liu Y."/>
            <person name="Guan J."/>
            <person name="Zhang Y."/>
            <person name="Yu S."/>
            <person name="Liu X."/>
            <person name="Zhang Y."/>
            <person name="Hong G."/>
            <person name="Han B."/>
            <person name="Choisne N."/>
            <person name="Demange N."/>
            <person name="Orjeda G."/>
            <person name="Samain S."/>
            <person name="Cattolico L."/>
            <person name="Pelletier E."/>
            <person name="Couloux A."/>
            <person name="Segurens B."/>
            <person name="Wincker P."/>
            <person name="D'Hont A."/>
            <person name="Scarpelli C."/>
            <person name="Weissenbach J."/>
            <person name="Salanoubat M."/>
            <person name="Quetier F."/>
            <person name="Yu Y."/>
            <person name="Kim H.R."/>
            <person name="Rambo T."/>
            <person name="Currie J."/>
            <person name="Collura K."/>
            <person name="Luo M."/>
            <person name="Yang T."/>
            <person name="Ammiraju J.S.S."/>
            <person name="Engler F."/>
            <person name="Soderlund C."/>
            <person name="Wing R.A."/>
            <person name="Palmer L.E."/>
            <person name="de la Bastide M."/>
            <person name="Spiegel L."/>
            <person name="Nascimento L."/>
            <person name="Zutavern T."/>
            <person name="O'Shaughnessy A."/>
            <person name="Dike S."/>
            <person name="Dedhia N."/>
            <person name="Preston R."/>
            <person name="Balija V."/>
            <person name="McCombie W.R."/>
            <person name="Chow T."/>
            <person name="Chen H."/>
            <person name="Chung M."/>
            <person name="Chen C."/>
            <person name="Shaw J."/>
            <person name="Wu H."/>
            <person name="Hsiao K."/>
            <person name="Chao Y."/>
            <person name="Chu M."/>
            <person name="Cheng C."/>
            <person name="Hour A."/>
            <person name="Lee P."/>
            <person name="Lin S."/>
            <person name="Lin Y."/>
            <person name="Liou J."/>
            <person name="Liu S."/>
            <person name="Hsing Y."/>
            <person name="Raghuvanshi S."/>
            <person name="Mohanty A."/>
            <person name="Bharti A.K."/>
            <person name="Gaur A."/>
            <person name="Gupta V."/>
            <person name="Kumar D."/>
            <person name="Ravi V."/>
            <person name="Vij S."/>
            <person name="Kapur A."/>
            <person name="Khurana P."/>
            <person name="Khurana P."/>
            <person name="Khurana J.P."/>
            <person name="Tyagi A.K."/>
            <person name="Gaikwad K."/>
            <person name="Singh A."/>
            <person name="Dalal V."/>
            <person name="Srivastava S."/>
            <person name="Dixit A."/>
            <person name="Pal A.K."/>
            <person name="Ghazi I.A."/>
            <person name="Yadav M."/>
            <person name="Pandit A."/>
            <person name="Bhargava A."/>
            <person name="Sureshbabu K."/>
            <person name="Batra K."/>
            <person name="Sharma T.R."/>
            <person name="Mohapatra T."/>
            <person name="Singh N.K."/>
            <person name="Messing J."/>
            <person name="Nelson A.B."/>
            <person name="Fuks G."/>
            <person name="Kavchok S."/>
            <person name="Keizer G."/>
            <person name="Linton E."/>
            <person name="Llaca V."/>
            <person name="Song R."/>
            <person name="Tanyolac B."/>
            <person name="Young S."/>
            <person name="Ho-Il K."/>
            <person name="Hahn J.H."/>
            <person name="Sangsakoo G."/>
            <person name="Vanavichit A."/>
            <person name="de Mattos Luiz.A.T."/>
            <person name="Zimmer P.D."/>
            <person name="Malone G."/>
            <person name="Dellagostin O."/>
            <person name="de Oliveira A.C."/>
            <person name="Bevan M."/>
            <person name="Bancroft I."/>
            <person name="Minx P."/>
            <person name="Cordum H."/>
            <person name="Wilson R."/>
            <person name="Cheng Z."/>
            <person name="Jin W."/>
            <person name="Jiang J."/>
            <person name="Leong S.A."/>
            <person name="Iwama H."/>
            <person name="Gojobori T."/>
            <person name="Itoh T."/>
            <person name="Niimura Y."/>
            <person name="Fujii Y."/>
            <person name="Habara T."/>
            <person name="Sakai H."/>
            <person name="Sato Y."/>
            <person name="Wilson G."/>
            <person name="Kumar K."/>
            <person name="McCouch S."/>
            <person name="Juretic N."/>
            <person name="Hoen D."/>
            <person name="Wright S."/>
            <person name="Bruskiewich R."/>
            <person name="Bureau T."/>
            <person name="Miyao A."/>
            <person name="Hirochika H."/>
            <person name="Nishikawa T."/>
            <person name="Kadowaki K."/>
            <person name="Sugiura M."/>
            <person name="Burr B."/>
            <person name="Sasaki T."/>
        </authorList>
    </citation>
    <scope>NUCLEOTIDE SEQUENCE [LARGE SCALE GENOMIC DNA]</scope>
    <source>
        <strain evidence="4">cv. Nipponbare</strain>
    </source>
</reference>
<keyword evidence="2" id="KW-0812">Transmembrane</keyword>
<organism evidence="3 4">
    <name type="scientific">Oryza sativa subsp. japonica</name>
    <name type="common">Rice</name>
    <dbReference type="NCBI Taxonomy" id="39947"/>
    <lineage>
        <taxon>Eukaryota</taxon>
        <taxon>Viridiplantae</taxon>
        <taxon>Streptophyta</taxon>
        <taxon>Embryophyta</taxon>
        <taxon>Tracheophyta</taxon>
        <taxon>Spermatophyta</taxon>
        <taxon>Magnoliopsida</taxon>
        <taxon>Liliopsida</taxon>
        <taxon>Poales</taxon>
        <taxon>Poaceae</taxon>
        <taxon>BOP clade</taxon>
        <taxon>Oryzoideae</taxon>
        <taxon>Oryzeae</taxon>
        <taxon>Oryzinae</taxon>
        <taxon>Oryza</taxon>
        <taxon>Oryza sativa</taxon>
    </lineage>
</organism>
<dbReference type="EMBL" id="AP008213">
    <property type="protein sequence ID" value="BAF20763.2"/>
    <property type="molecule type" value="Genomic_DNA"/>
</dbReference>
<name>Q0D8R0_ORYSJ</name>
<evidence type="ECO:0000256" key="1">
    <source>
        <dbReference type="SAM" id="MobiDB-lite"/>
    </source>
</evidence>
<evidence type="ECO:0000256" key="2">
    <source>
        <dbReference type="SAM" id="Phobius"/>
    </source>
</evidence>
<feature type="compositionally biased region" description="Low complexity" evidence="1">
    <location>
        <begin position="23"/>
        <end position="32"/>
    </location>
</feature>
<sequence length="117" mass="13023">PPSQPYSRSSVRRWHGGYGAALSLRRAPPSSRSLHHLEDKLRGTTSPKTTAPPGNGRGSYFKDNHPTFAELVQRDTDRRSFNRMLVAGAASGYAVALVIMLSLRRSVKEDLRNNIYD</sequence>
<accession>Q0D8R0</accession>
<dbReference type="AlphaFoldDB" id="Q0D8R0"/>
<gene>
    <name evidence="3" type="ordered locus">Os07g0136500</name>
</gene>
<evidence type="ECO:0000313" key="4">
    <source>
        <dbReference type="Proteomes" id="UP000000763"/>
    </source>
</evidence>
<dbReference type="KEGG" id="dosa:Os07g0136500"/>
<protein>
    <submittedName>
        <fullName evidence="3">Os07g0136500 protein</fullName>
    </submittedName>
</protein>
<proteinExistence type="predicted"/>
<reference evidence="4" key="2">
    <citation type="journal article" date="2008" name="Nucleic Acids Res.">
        <title>The rice annotation project database (RAP-DB): 2008 update.</title>
        <authorList>
            <consortium name="The rice annotation project (RAP)"/>
        </authorList>
    </citation>
    <scope>GENOME REANNOTATION</scope>
    <source>
        <strain evidence="4">cv. Nipponbare</strain>
    </source>
</reference>
<dbReference type="Proteomes" id="UP000000763">
    <property type="component" value="Chromosome 7"/>
</dbReference>
<evidence type="ECO:0000313" key="3">
    <source>
        <dbReference type="EMBL" id="BAF20763.2"/>
    </source>
</evidence>
<feature type="non-terminal residue" evidence="3">
    <location>
        <position position="1"/>
    </location>
</feature>
<keyword evidence="2" id="KW-0472">Membrane</keyword>
<feature type="region of interest" description="Disordered" evidence="1">
    <location>
        <begin position="23"/>
        <end position="64"/>
    </location>
</feature>